<dbReference type="GO" id="GO:0005829">
    <property type="term" value="C:cytosol"/>
    <property type="evidence" value="ECO:0007669"/>
    <property type="project" value="TreeGrafter"/>
</dbReference>
<dbReference type="GO" id="GO:0016579">
    <property type="term" value="P:protein deubiquitination"/>
    <property type="evidence" value="ECO:0007669"/>
    <property type="project" value="InterPro"/>
</dbReference>
<evidence type="ECO:0000313" key="4">
    <source>
        <dbReference type="EnsemblPlants" id="OPUNC08G19320.1"/>
    </source>
</evidence>
<evidence type="ECO:0000259" key="3">
    <source>
        <dbReference type="PROSITE" id="PS50235"/>
    </source>
</evidence>
<sequence>MDEERRAGAGDTAESPREFPSLERPAAATEADSGRYSALPACLVLCGEDEIDVAMTLIKTCDDTPMCNADKCDNTEGREISVSLETARLDQPAVGCFGVQKAYCFEECHFIRTGNFGEVIDVDEDGYFISSHEEDEKGIIVDNEAGDHASGSVIGYACPIKGITNLGNTCYLNSLVQCLLVLGRLRAGILGLDAPLGLLGSSLRYLFQDADSVNIAGGLLDPEKLLVCLHMQNSEFEGYSMQDSQQIAERDSTKMEQISQNKDSVHGPLQTQKDKVQGKAVDVLPQKVLNDVKVDRMDVATADSLIPEDPASPSFVSPLREENALASGSDVEKNDSAVQPEVSTEAKIITSSAKVTTEDKGKTQISDVVYDKAHDINSLASIEECLELHFEAKMIEWAYENCSKVHKVIEHVSFDKILDVGLFMDPRY</sequence>
<organism evidence="4">
    <name type="scientific">Oryza punctata</name>
    <name type="common">Red rice</name>
    <dbReference type="NCBI Taxonomy" id="4537"/>
    <lineage>
        <taxon>Eukaryota</taxon>
        <taxon>Viridiplantae</taxon>
        <taxon>Streptophyta</taxon>
        <taxon>Embryophyta</taxon>
        <taxon>Tracheophyta</taxon>
        <taxon>Spermatophyta</taxon>
        <taxon>Magnoliopsida</taxon>
        <taxon>Liliopsida</taxon>
        <taxon>Poales</taxon>
        <taxon>Poaceae</taxon>
        <taxon>BOP clade</taxon>
        <taxon>Oryzoideae</taxon>
        <taxon>Oryzeae</taxon>
        <taxon>Oryzinae</taxon>
        <taxon>Oryza</taxon>
    </lineage>
</organism>
<reference evidence="4" key="2">
    <citation type="submission" date="2018-05" db="EMBL/GenBank/DDBJ databases">
        <title>OpunRS2 (Oryza punctata Reference Sequence Version 2).</title>
        <authorList>
            <person name="Zhang J."/>
            <person name="Kudrna D."/>
            <person name="Lee S."/>
            <person name="Talag J."/>
            <person name="Welchert J."/>
            <person name="Wing R.A."/>
        </authorList>
    </citation>
    <scope>NUCLEOTIDE SEQUENCE [LARGE SCALE GENOMIC DNA]</scope>
</reference>
<feature type="region of interest" description="Disordered" evidence="2">
    <location>
        <begin position="240"/>
        <end position="274"/>
    </location>
</feature>
<dbReference type="PANTHER" id="PTHR24006">
    <property type="entry name" value="UBIQUITIN CARBOXYL-TERMINAL HYDROLASE"/>
    <property type="match status" value="1"/>
</dbReference>
<dbReference type="Pfam" id="PF00443">
    <property type="entry name" value="UCH"/>
    <property type="match status" value="1"/>
</dbReference>
<evidence type="ECO:0000313" key="5">
    <source>
        <dbReference type="Proteomes" id="UP000026962"/>
    </source>
</evidence>
<dbReference type="HOGENOM" id="CLU_641557_0_0_1"/>
<dbReference type="Gene3D" id="3.90.70.10">
    <property type="entry name" value="Cysteine proteinases"/>
    <property type="match status" value="1"/>
</dbReference>
<dbReference type="InterPro" id="IPR050164">
    <property type="entry name" value="Peptidase_C19"/>
</dbReference>
<feature type="compositionally biased region" description="Basic and acidic residues" evidence="2">
    <location>
        <begin position="1"/>
        <end position="21"/>
    </location>
</feature>
<accession>A0A0E0LX47</accession>
<feature type="domain" description="USP" evidence="3">
    <location>
        <begin position="161"/>
        <end position="428"/>
    </location>
</feature>
<dbReference type="InterPro" id="IPR018200">
    <property type="entry name" value="USP_CS"/>
</dbReference>
<keyword evidence="5" id="KW-1185">Reference proteome</keyword>
<dbReference type="PROSITE" id="PS50235">
    <property type="entry name" value="USP_3"/>
    <property type="match status" value="1"/>
</dbReference>
<dbReference type="InterPro" id="IPR028889">
    <property type="entry name" value="USP"/>
</dbReference>
<dbReference type="AlphaFoldDB" id="A0A0E0LX47"/>
<comment type="similarity">
    <text evidence="1">Belongs to the peptidase C19 family.</text>
</comment>
<dbReference type="SUPFAM" id="SSF54001">
    <property type="entry name" value="Cysteine proteinases"/>
    <property type="match status" value="1"/>
</dbReference>
<evidence type="ECO:0000256" key="2">
    <source>
        <dbReference type="SAM" id="MobiDB-lite"/>
    </source>
</evidence>
<name>A0A0E0LX47_ORYPU</name>
<evidence type="ECO:0000256" key="1">
    <source>
        <dbReference type="ARBA" id="ARBA00009085"/>
    </source>
</evidence>
<dbReference type="InterPro" id="IPR038765">
    <property type="entry name" value="Papain-like_cys_pep_sf"/>
</dbReference>
<feature type="region of interest" description="Disordered" evidence="2">
    <location>
        <begin position="1"/>
        <end position="30"/>
    </location>
</feature>
<reference evidence="4" key="1">
    <citation type="submission" date="2015-04" db="UniProtKB">
        <authorList>
            <consortium name="EnsemblPlants"/>
        </authorList>
    </citation>
    <scope>IDENTIFICATION</scope>
</reference>
<dbReference type="PROSITE" id="PS00972">
    <property type="entry name" value="USP_1"/>
    <property type="match status" value="1"/>
</dbReference>
<dbReference type="EnsemblPlants" id="OPUNC08G19320.1">
    <property type="protein sequence ID" value="OPUNC08G19320.1"/>
    <property type="gene ID" value="OPUNC08G19320"/>
</dbReference>
<dbReference type="InterPro" id="IPR001394">
    <property type="entry name" value="Peptidase_C19_UCH"/>
</dbReference>
<proteinExistence type="inferred from homology"/>
<dbReference type="GO" id="GO:0005634">
    <property type="term" value="C:nucleus"/>
    <property type="evidence" value="ECO:0007669"/>
    <property type="project" value="TreeGrafter"/>
</dbReference>
<dbReference type="eggNOG" id="KOG1873">
    <property type="taxonomic scope" value="Eukaryota"/>
</dbReference>
<protein>
    <recommendedName>
        <fullName evidence="3">USP domain-containing protein</fullName>
    </recommendedName>
</protein>
<dbReference type="GO" id="GO:0004843">
    <property type="term" value="F:cysteine-type deubiquitinase activity"/>
    <property type="evidence" value="ECO:0007669"/>
    <property type="project" value="InterPro"/>
</dbReference>
<dbReference type="PANTHER" id="PTHR24006:SF807">
    <property type="entry name" value="OS08G0527100 PROTEIN"/>
    <property type="match status" value="1"/>
</dbReference>
<dbReference type="Gramene" id="OPUNC08G19320.1">
    <property type="protein sequence ID" value="OPUNC08G19320.1"/>
    <property type="gene ID" value="OPUNC08G19320"/>
</dbReference>
<dbReference type="Proteomes" id="UP000026962">
    <property type="component" value="Chromosome 8"/>
</dbReference>